<comment type="caution">
    <text evidence="2">The sequence shown here is derived from an EMBL/GenBank/DDBJ whole genome shotgun (WGS) entry which is preliminary data.</text>
</comment>
<dbReference type="PANTHER" id="PTHR11802:SF349">
    <property type="entry name" value="SERINE CARBOXYPEPTIDASE-LIKE 46"/>
    <property type="match status" value="1"/>
</dbReference>
<dbReference type="SUPFAM" id="SSF53474">
    <property type="entry name" value="alpha/beta-Hydrolases"/>
    <property type="match status" value="1"/>
</dbReference>
<dbReference type="Proteomes" id="UP000249390">
    <property type="component" value="Unassembled WGS sequence"/>
</dbReference>
<protein>
    <submittedName>
        <fullName evidence="2">Uncharacterized protein</fullName>
    </submittedName>
</protein>
<dbReference type="Gene3D" id="3.40.50.11320">
    <property type="match status" value="1"/>
</dbReference>
<dbReference type="InterPro" id="IPR001563">
    <property type="entry name" value="Peptidase_S10"/>
</dbReference>
<dbReference type="AlphaFoldDB" id="A0A328DKN2"/>
<dbReference type="GO" id="GO:0005773">
    <property type="term" value="C:vacuole"/>
    <property type="evidence" value="ECO:0007669"/>
    <property type="project" value="TreeGrafter"/>
</dbReference>
<dbReference type="InterPro" id="IPR029058">
    <property type="entry name" value="AB_hydrolase_fold"/>
</dbReference>
<proteinExistence type="inferred from homology"/>
<evidence type="ECO:0000256" key="1">
    <source>
        <dbReference type="ARBA" id="ARBA00009431"/>
    </source>
</evidence>
<evidence type="ECO:0000313" key="3">
    <source>
        <dbReference type="Proteomes" id="UP000249390"/>
    </source>
</evidence>
<gene>
    <name evidence="2" type="ORF">DM860_006190</name>
</gene>
<reference evidence="2 3" key="1">
    <citation type="submission" date="2018-06" db="EMBL/GenBank/DDBJ databases">
        <title>The Genome of Cuscuta australis (Dodder) Provides Insight into the Evolution of Plant Parasitism.</title>
        <authorList>
            <person name="Liu H."/>
        </authorList>
    </citation>
    <scope>NUCLEOTIDE SEQUENCE [LARGE SCALE GENOMIC DNA]</scope>
    <source>
        <strain evidence="3">cv. Yunnan</strain>
        <tissue evidence="2">Vines</tissue>
    </source>
</reference>
<dbReference type="Gene3D" id="6.10.250.940">
    <property type="match status" value="1"/>
</dbReference>
<keyword evidence="3" id="KW-1185">Reference proteome</keyword>
<dbReference type="PANTHER" id="PTHR11802">
    <property type="entry name" value="SERINE PROTEASE FAMILY S10 SERINE CARBOXYPEPTIDASE"/>
    <property type="match status" value="1"/>
</dbReference>
<accession>A0A328DKN2</accession>
<comment type="similarity">
    <text evidence="1">Belongs to the peptidase S10 family.</text>
</comment>
<dbReference type="GO" id="GO:0006508">
    <property type="term" value="P:proteolysis"/>
    <property type="evidence" value="ECO:0007669"/>
    <property type="project" value="InterPro"/>
</dbReference>
<dbReference type="GO" id="GO:0004185">
    <property type="term" value="F:serine-type carboxypeptidase activity"/>
    <property type="evidence" value="ECO:0007669"/>
    <property type="project" value="InterPro"/>
</dbReference>
<organism evidence="2 3">
    <name type="scientific">Cuscuta australis</name>
    <dbReference type="NCBI Taxonomy" id="267555"/>
    <lineage>
        <taxon>Eukaryota</taxon>
        <taxon>Viridiplantae</taxon>
        <taxon>Streptophyta</taxon>
        <taxon>Embryophyta</taxon>
        <taxon>Tracheophyta</taxon>
        <taxon>Spermatophyta</taxon>
        <taxon>Magnoliopsida</taxon>
        <taxon>eudicotyledons</taxon>
        <taxon>Gunneridae</taxon>
        <taxon>Pentapetalae</taxon>
        <taxon>asterids</taxon>
        <taxon>lamiids</taxon>
        <taxon>Solanales</taxon>
        <taxon>Convolvulaceae</taxon>
        <taxon>Cuscuteae</taxon>
        <taxon>Cuscuta</taxon>
        <taxon>Cuscuta subgen. Grammica</taxon>
        <taxon>Cuscuta sect. Cleistogrammica</taxon>
    </lineage>
</organism>
<evidence type="ECO:0000313" key="2">
    <source>
        <dbReference type="EMBL" id="RAL46036.1"/>
    </source>
</evidence>
<name>A0A328DKN2_9ASTE</name>
<sequence>MLKTVCSAERAFYEGHRPGIYALTKDCKKMMAVMDRELGPDITFDSLLSPVCVTSNSTATHHVASEDIIGDPCLYDYAKVYINRLDVQKALHINNSHHLPYKWDECEGHLWPVVDAYSTKNLRALSSLLKRHIRVLLYSGDQAINVPTLETRKFANMLAENLKLIHTQKNRPWYNGPQVGGWSEAFGRLREGKNVTYLTFASVRGGSHFTPSSSPSEVFTLFKSFLKSSPL</sequence>
<dbReference type="EMBL" id="NQVE01000125">
    <property type="protein sequence ID" value="RAL46036.1"/>
    <property type="molecule type" value="Genomic_DNA"/>
</dbReference>
<dbReference type="Pfam" id="PF00450">
    <property type="entry name" value="Peptidase_S10"/>
    <property type="match status" value="1"/>
</dbReference>